<evidence type="ECO:0000313" key="2">
    <source>
        <dbReference type="EMBL" id="EYF01102.1"/>
    </source>
</evidence>
<accession>A0A017SWI6</accession>
<comment type="caution">
    <text evidence="2">The sequence shown here is derived from an EMBL/GenBank/DDBJ whole genome shotgun (WGS) entry which is preliminary data.</text>
</comment>
<proteinExistence type="predicted"/>
<evidence type="ECO:0000313" key="3">
    <source>
        <dbReference type="Proteomes" id="UP000019678"/>
    </source>
</evidence>
<dbReference type="RefSeq" id="WP_044249958.1">
    <property type="nucleotide sequence ID" value="NZ_ASRX01000088.1"/>
</dbReference>
<dbReference type="Proteomes" id="UP000019678">
    <property type="component" value="Unassembled WGS sequence"/>
</dbReference>
<feature type="compositionally biased region" description="Low complexity" evidence="1">
    <location>
        <begin position="19"/>
        <end position="28"/>
    </location>
</feature>
<dbReference type="Gene3D" id="2.40.70.10">
    <property type="entry name" value="Acid Proteases"/>
    <property type="match status" value="1"/>
</dbReference>
<evidence type="ECO:0000256" key="1">
    <source>
        <dbReference type="SAM" id="MobiDB-lite"/>
    </source>
</evidence>
<gene>
    <name evidence="2" type="ORF">CAP_8607</name>
</gene>
<name>A0A017SWI6_9BACT</name>
<dbReference type="Pfam" id="PF13650">
    <property type="entry name" value="Asp_protease_2"/>
    <property type="match status" value="1"/>
</dbReference>
<keyword evidence="3" id="KW-1185">Reference proteome</keyword>
<dbReference type="SUPFAM" id="SSF50630">
    <property type="entry name" value="Acid proteases"/>
    <property type="match status" value="1"/>
</dbReference>
<dbReference type="EMBL" id="ASRX01000088">
    <property type="protein sequence ID" value="EYF01102.1"/>
    <property type="molecule type" value="Genomic_DNA"/>
</dbReference>
<evidence type="ECO:0008006" key="4">
    <source>
        <dbReference type="Google" id="ProtNLM"/>
    </source>
</evidence>
<protein>
    <recommendedName>
        <fullName evidence="4">Peptidase A2 domain-containing protein</fullName>
    </recommendedName>
</protein>
<sequence length="366" mass="35414">MAQARGAEAGASTRAAGNPGTASRATGAGASGVAGVAGVAGAAGAAGAAGVAGAQAEVAPEGAGATAAPGAAEATTARRTTLRFSLGERDFPAPLVDAVVGGQPTTLIVDTGATHHVIARWVAEELALPVASGGDVGVDHAGQAVRVGRVSGVKLSLSGWGAVEAPHLLVVEVPEALARAGIGGVIAPQALASAGRAVVLDLGGRVLSEVQLSEAFAAEPAGAGGAGAASRGDTPLELTLCGAVQEGQQVLARAEIEGVPITLKMDSGATQTSIWAGSGAGKRLAGKAKGVRSAYAASGKHTVPVLRGVRVQLGGKEIESDIDLIPGMPRAVCPADGFAGMDLIAGCALVFGGGRALARCGRAAPR</sequence>
<dbReference type="AlphaFoldDB" id="A0A017SWI6"/>
<reference evidence="2 3" key="1">
    <citation type="submission" date="2013-05" db="EMBL/GenBank/DDBJ databases">
        <title>Genome assembly of Chondromyces apiculatus DSM 436.</title>
        <authorList>
            <person name="Sharma G."/>
            <person name="Khatri I."/>
            <person name="Kaur C."/>
            <person name="Mayilraj S."/>
            <person name="Subramanian S."/>
        </authorList>
    </citation>
    <scope>NUCLEOTIDE SEQUENCE [LARGE SCALE GENOMIC DNA]</scope>
    <source>
        <strain evidence="2 3">DSM 436</strain>
    </source>
</reference>
<dbReference type="InterPro" id="IPR021109">
    <property type="entry name" value="Peptidase_aspartic_dom_sf"/>
</dbReference>
<feature type="region of interest" description="Disordered" evidence="1">
    <location>
        <begin position="1"/>
        <end position="28"/>
    </location>
</feature>
<organism evidence="2 3">
    <name type="scientific">Chondromyces apiculatus DSM 436</name>
    <dbReference type="NCBI Taxonomy" id="1192034"/>
    <lineage>
        <taxon>Bacteria</taxon>
        <taxon>Pseudomonadati</taxon>
        <taxon>Myxococcota</taxon>
        <taxon>Polyangia</taxon>
        <taxon>Polyangiales</taxon>
        <taxon>Polyangiaceae</taxon>
        <taxon>Chondromyces</taxon>
    </lineage>
</organism>